<name>A0A6M1SLB8_9HYPH</name>
<proteinExistence type="predicted"/>
<dbReference type="AlphaFoldDB" id="A0A6M1SLB8"/>
<keyword evidence="2" id="KW-1185">Reference proteome</keyword>
<accession>A0A6M1SLB8</accession>
<organism evidence="1 2">
    <name type="scientific">Devosia aurantiaca</name>
    <dbReference type="NCBI Taxonomy" id="2714858"/>
    <lineage>
        <taxon>Bacteria</taxon>
        <taxon>Pseudomonadati</taxon>
        <taxon>Pseudomonadota</taxon>
        <taxon>Alphaproteobacteria</taxon>
        <taxon>Hyphomicrobiales</taxon>
        <taxon>Devosiaceae</taxon>
        <taxon>Devosia</taxon>
    </lineage>
</organism>
<protein>
    <submittedName>
        <fullName evidence="1">Uncharacterized protein</fullName>
    </submittedName>
</protein>
<reference evidence="1 2" key="2">
    <citation type="submission" date="2020-03" db="EMBL/GenBank/DDBJ databases">
        <title>Devosia chinhatensis sp. nov., isolated from a hexachlorocyclohexane (HCH) dump site in India.</title>
        <authorList>
            <person name="Kumar M."/>
            <person name="Lal R."/>
        </authorList>
    </citation>
    <scope>NUCLEOTIDE SEQUENCE [LARGE SCALE GENOMIC DNA]</scope>
    <source>
        <strain evidence="1 2">H239</strain>
    </source>
</reference>
<dbReference type="EMBL" id="JAALFG010000002">
    <property type="protein sequence ID" value="NGP17584.1"/>
    <property type="molecule type" value="Genomic_DNA"/>
</dbReference>
<dbReference type="Proteomes" id="UP000474802">
    <property type="component" value="Unassembled WGS sequence"/>
</dbReference>
<sequence>MKLTWFGDRSFRFHLGGQIVVVEADSAPHQVDRAELTSGADVLVGFDTALPSADTLTWRPRAPQRLLDAGADLRPADIVSVGDGSILIDAEDERPLLILTSSIGALGRWAGKAVIILVGRDLGGRAVQLVESFAPPLIALAGSEPEIDAALPSFATGAIIPALSPSSPALPSKSDLRPPFSLSFARAHC</sequence>
<gene>
    <name evidence="1" type="ORF">G5575_07855</name>
</gene>
<comment type="caution">
    <text evidence="1">The sequence shown here is derived from an EMBL/GenBank/DDBJ whole genome shotgun (WGS) entry which is preliminary data.</text>
</comment>
<evidence type="ECO:0000313" key="1">
    <source>
        <dbReference type="EMBL" id="NGP17584.1"/>
    </source>
</evidence>
<reference evidence="1 2" key="1">
    <citation type="submission" date="2020-02" db="EMBL/GenBank/DDBJ databases">
        <authorList>
            <person name="Khan S.A."/>
            <person name="Jeon C.O."/>
            <person name="Chun B.H."/>
        </authorList>
    </citation>
    <scope>NUCLEOTIDE SEQUENCE [LARGE SCALE GENOMIC DNA]</scope>
    <source>
        <strain evidence="1 2">H239</strain>
    </source>
</reference>
<dbReference type="RefSeq" id="WP_164533853.1">
    <property type="nucleotide sequence ID" value="NZ_JAALFG010000002.1"/>
</dbReference>
<evidence type="ECO:0000313" key="2">
    <source>
        <dbReference type="Proteomes" id="UP000474802"/>
    </source>
</evidence>